<evidence type="ECO:0000256" key="1">
    <source>
        <dbReference type="SAM" id="MobiDB-lite"/>
    </source>
</evidence>
<dbReference type="Proteomes" id="UP001519332">
    <property type="component" value="Unassembled WGS sequence"/>
</dbReference>
<sequence length="37" mass="3767">MTLLTASGGKSQPGCERETACGNQYSSPVADGPLRLA</sequence>
<evidence type="ECO:0000313" key="2">
    <source>
        <dbReference type="EMBL" id="MBP2328623.1"/>
    </source>
</evidence>
<organism evidence="2 3">
    <name type="scientific">Kibdelosporangium banguiense</name>
    <dbReference type="NCBI Taxonomy" id="1365924"/>
    <lineage>
        <taxon>Bacteria</taxon>
        <taxon>Bacillati</taxon>
        <taxon>Actinomycetota</taxon>
        <taxon>Actinomycetes</taxon>
        <taxon>Pseudonocardiales</taxon>
        <taxon>Pseudonocardiaceae</taxon>
        <taxon>Kibdelosporangium</taxon>
    </lineage>
</organism>
<evidence type="ECO:0000313" key="3">
    <source>
        <dbReference type="Proteomes" id="UP001519332"/>
    </source>
</evidence>
<protein>
    <submittedName>
        <fullName evidence="2">Uncharacterized protein</fullName>
    </submittedName>
</protein>
<name>A0ABS4TW37_9PSEU</name>
<reference evidence="2 3" key="1">
    <citation type="submission" date="2021-03" db="EMBL/GenBank/DDBJ databases">
        <title>Sequencing the genomes of 1000 actinobacteria strains.</title>
        <authorList>
            <person name="Klenk H.-P."/>
        </authorList>
    </citation>
    <scope>NUCLEOTIDE SEQUENCE [LARGE SCALE GENOMIC DNA]</scope>
    <source>
        <strain evidence="2 3">DSM 46670</strain>
    </source>
</reference>
<feature type="region of interest" description="Disordered" evidence="1">
    <location>
        <begin position="1"/>
        <end position="37"/>
    </location>
</feature>
<gene>
    <name evidence="2" type="ORF">JOF56_009008</name>
</gene>
<dbReference type="EMBL" id="JAGINW010000001">
    <property type="protein sequence ID" value="MBP2328623.1"/>
    <property type="molecule type" value="Genomic_DNA"/>
</dbReference>
<comment type="caution">
    <text evidence="2">The sequence shown here is derived from an EMBL/GenBank/DDBJ whole genome shotgun (WGS) entry which is preliminary data.</text>
</comment>
<proteinExistence type="predicted"/>
<feature type="compositionally biased region" description="Polar residues" evidence="1">
    <location>
        <begin position="1"/>
        <end position="10"/>
    </location>
</feature>
<keyword evidence="3" id="KW-1185">Reference proteome</keyword>
<accession>A0ABS4TW37</accession>